<dbReference type="GO" id="GO:0003677">
    <property type="term" value="F:DNA binding"/>
    <property type="evidence" value="ECO:0007669"/>
    <property type="project" value="UniProtKB-KW"/>
</dbReference>
<dbReference type="EMBL" id="RZNC01000003">
    <property type="protein sequence ID" value="RWZ61241.1"/>
    <property type="molecule type" value="Genomic_DNA"/>
</dbReference>
<organism evidence="5 6">
    <name type="scientific">Labedella populi</name>
    <dbReference type="NCBI Taxonomy" id="2498850"/>
    <lineage>
        <taxon>Bacteria</taxon>
        <taxon>Bacillati</taxon>
        <taxon>Actinomycetota</taxon>
        <taxon>Actinomycetes</taxon>
        <taxon>Micrococcales</taxon>
        <taxon>Microbacteriaceae</taxon>
        <taxon>Labedella</taxon>
    </lineage>
</organism>
<evidence type="ECO:0000256" key="2">
    <source>
        <dbReference type="ARBA" id="ARBA00023015"/>
    </source>
</evidence>
<dbReference type="Gene3D" id="1.10.10.10">
    <property type="entry name" value="Winged helix-like DNA-binding domain superfamily/Winged helix DNA-binding domain"/>
    <property type="match status" value="1"/>
</dbReference>
<comment type="caution">
    <text evidence="5">The sequence shown here is derived from an EMBL/GenBank/DDBJ whole genome shotgun (WGS) entry which is preliminary data.</text>
</comment>
<sequence>MAQLGDLERSIMDALWASESPLTATELQESLEAGSAGVSGKQLAVTTVLTVLSRLEHKGLVVRDRAVRPHLYRASSSHADHTAELMHEILGASSDRSEVLARFLGQVSPEEAATLRGLLNSPPRDSGLSA</sequence>
<keyword evidence="6" id="KW-1185">Reference proteome</keyword>
<dbReference type="InterPro" id="IPR036388">
    <property type="entry name" value="WH-like_DNA-bd_sf"/>
</dbReference>
<dbReference type="InterPro" id="IPR005650">
    <property type="entry name" value="BlaI_family"/>
</dbReference>
<dbReference type="OrthoDB" id="9813987at2"/>
<evidence type="ECO:0000256" key="1">
    <source>
        <dbReference type="ARBA" id="ARBA00011046"/>
    </source>
</evidence>
<keyword evidence="4" id="KW-0804">Transcription</keyword>
<comment type="similarity">
    <text evidence="1">Belongs to the BlaI transcriptional regulatory family.</text>
</comment>
<dbReference type="Pfam" id="PF03965">
    <property type="entry name" value="Penicillinase_R"/>
    <property type="match status" value="1"/>
</dbReference>
<evidence type="ECO:0000313" key="5">
    <source>
        <dbReference type="EMBL" id="RWZ61241.1"/>
    </source>
</evidence>
<dbReference type="SUPFAM" id="SSF46785">
    <property type="entry name" value="Winged helix' DNA-binding domain"/>
    <property type="match status" value="1"/>
</dbReference>
<dbReference type="Proteomes" id="UP000288603">
    <property type="component" value="Unassembled WGS sequence"/>
</dbReference>
<dbReference type="AlphaFoldDB" id="A0A3S3ZRF8"/>
<reference evidence="5 6" key="1">
    <citation type="submission" date="2018-12" db="EMBL/GenBank/DDBJ databases">
        <authorList>
            <person name="Li F."/>
        </authorList>
    </citation>
    <scope>NUCLEOTIDE SEQUENCE [LARGE SCALE GENOMIC DNA]</scope>
    <source>
        <strain evidence="5 6">8H24J-4-2</strain>
    </source>
</reference>
<name>A0A3S3ZRF8_9MICO</name>
<dbReference type="InterPro" id="IPR036390">
    <property type="entry name" value="WH_DNA-bd_sf"/>
</dbReference>
<accession>A0A3S3ZRF8</accession>
<dbReference type="RefSeq" id="WP_128498735.1">
    <property type="nucleotide sequence ID" value="NZ_RZNC01000003.1"/>
</dbReference>
<evidence type="ECO:0000256" key="3">
    <source>
        <dbReference type="ARBA" id="ARBA00023125"/>
    </source>
</evidence>
<keyword evidence="2" id="KW-0805">Transcription regulation</keyword>
<keyword evidence="3" id="KW-0238">DNA-binding</keyword>
<dbReference type="GO" id="GO:0045892">
    <property type="term" value="P:negative regulation of DNA-templated transcription"/>
    <property type="evidence" value="ECO:0007669"/>
    <property type="project" value="InterPro"/>
</dbReference>
<proteinExistence type="inferred from homology"/>
<evidence type="ECO:0000313" key="6">
    <source>
        <dbReference type="Proteomes" id="UP000288603"/>
    </source>
</evidence>
<evidence type="ECO:0000256" key="4">
    <source>
        <dbReference type="ARBA" id="ARBA00023163"/>
    </source>
</evidence>
<protein>
    <submittedName>
        <fullName evidence="5">Transcriptional regulator</fullName>
    </submittedName>
</protein>
<dbReference type="Gene3D" id="6.10.140.850">
    <property type="match status" value="1"/>
</dbReference>
<gene>
    <name evidence="5" type="ORF">ELQ92_09490</name>
</gene>